<name>A0A0L6U3V3_9FIRM</name>
<dbReference type="Proteomes" id="UP000036873">
    <property type="component" value="Unassembled WGS sequence"/>
</dbReference>
<evidence type="ECO:0000313" key="2">
    <source>
        <dbReference type="Proteomes" id="UP000036873"/>
    </source>
</evidence>
<gene>
    <name evidence="1" type="ORF">AKG39_03025</name>
</gene>
<comment type="caution">
    <text evidence="1">The sequence shown here is derived from an EMBL/GenBank/DDBJ whole genome shotgun (WGS) entry which is preliminary data.</text>
</comment>
<dbReference type="EMBL" id="LGYO01000007">
    <property type="protein sequence ID" value="KNZ43198.1"/>
    <property type="molecule type" value="Genomic_DNA"/>
</dbReference>
<reference evidence="2" key="1">
    <citation type="submission" date="2015-07" db="EMBL/GenBank/DDBJ databases">
        <title>Draft genome sequence of Acetobacterium bakii DSM 8293, a potential psychrophilic chemical producer through syngas fermentation.</title>
        <authorList>
            <person name="Song Y."/>
            <person name="Hwang S."/>
            <person name="Cho B.-K."/>
        </authorList>
    </citation>
    <scope>NUCLEOTIDE SEQUENCE [LARGE SCALE GENOMIC DNA]</scope>
    <source>
        <strain evidence="2">DSM 8239</strain>
    </source>
</reference>
<dbReference type="RefSeq" id="WP_050738944.1">
    <property type="nucleotide sequence ID" value="NZ_UHJK01000001.1"/>
</dbReference>
<evidence type="ECO:0000313" key="1">
    <source>
        <dbReference type="EMBL" id="KNZ43198.1"/>
    </source>
</evidence>
<accession>A0A0L6U3V3</accession>
<keyword evidence="2" id="KW-1185">Reference proteome</keyword>
<sequence length="75" mass="8340">MDEKLDVKQERHVAILDALLGDADLMMAVNAAPNFEAGYEMVAEKVPGLTLEEFTASMDLLKQMVLAQMEKTQIQ</sequence>
<organism evidence="1 2">
    <name type="scientific">Acetobacterium bakii</name>
    <dbReference type="NCBI Taxonomy" id="52689"/>
    <lineage>
        <taxon>Bacteria</taxon>
        <taxon>Bacillati</taxon>
        <taxon>Bacillota</taxon>
        <taxon>Clostridia</taxon>
        <taxon>Eubacteriales</taxon>
        <taxon>Eubacteriaceae</taxon>
        <taxon>Acetobacterium</taxon>
    </lineage>
</organism>
<protein>
    <submittedName>
        <fullName evidence="1">Uncharacterized protein</fullName>
    </submittedName>
</protein>
<dbReference type="AlphaFoldDB" id="A0A0L6U3V3"/>
<proteinExistence type="predicted"/>